<dbReference type="PANTHER" id="PTHR46558:SF15">
    <property type="entry name" value="HELIX-TURN-HELIX DOMAIN PROTEIN"/>
    <property type="match status" value="1"/>
</dbReference>
<dbReference type="PROSITE" id="PS50943">
    <property type="entry name" value="HTH_CROC1"/>
    <property type="match status" value="1"/>
</dbReference>
<accession>A0A0R1KTI3</accession>
<keyword evidence="1 4" id="KW-0238">DNA-binding</keyword>
<dbReference type="Pfam" id="PF01381">
    <property type="entry name" value="HTH_3"/>
    <property type="match status" value="1"/>
</dbReference>
<evidence type="ECO:0000256" key="2">
    <source>
        <dbReference type="SAM" id="Phobius"/>
    </source>
</evidence>
<name>A0A0R1KTI3_9LACO</name>
<dbReference type="AlphaFoldDB" id="A0A0R1KTI3"/>
<feature type="transmembrane region" description="Helical" evidence="2">
    <location>
        <begin position="164"/>
        <end position="190"/>
    </location>
</feature>
<evidence type="ECO:0000259" key="3">
    <source>
        <dbReference type="PROSITE" id="PS50943"/>
    </source>
</evidence>
<evidence type="ECO:0000313" key="4">
    <source>
        <dbReference type="EMBL" id="KRK87005.1"/>
    </source>
</evidence>
<dbReference type="PANTHER" id="PTHR46558">
    <property type="entry name" value="TRACRIPTIONAL REGULATORY PROTEIN-RELATED-RELATED"/>
    <property type="match status" value="1"/>
</dbReference>
<keyword evidence="2" id="KW-1133">Transmembrane helix</keyword>
<protein>
    <submittedName>
        <fullName evidence="4">DNA-binding helix-turn-helix protein</fullName>
    </submittedName>
</protein>
<dbReference type="InterPro" id="IPR010982">
    <property type="entry name" value="Lambda_DNA-bd_dom_sf"/>
</dbReference>
<evidence type="ECO:0000313" key="5">
    <source>
        <dbReference type="Proteomes" id="UP000051581"/>
    </source>
</evidence>
<dbReference type="Proteomes" id="UP000051581">
    <property type="component" value="Unassembled WGS sequence"/>
</dbReference>
<keyword evidence="2" id="KW-0812">Transmembrane</keyword>
<feature type="transmembrane region" description="Helical" evidence="2">
    <location>
        <begin position="83"/>
        <end position="101"/>
    </location>
</feature>
<dbReference type="PATRIC" id="fig|1423808.3.peg.1558"/>
<dbReference type="SMART" id="SM00530">
    <property type="entry name" value="HTH_XRE"/>
    <property type="match status" value="1"/>
</dbReference>
<organism evidence="4 5">
    <name type="scientific">Lentilactobacillus sunkii DSM 19904</name>
    <dbReference type="NCBI Taxonomy" id="1423808"/>
    <lineage>
        <taxon>Bacteria</taxon>
        <taxon>Bacillati</taxon>
        <taxon>Bacillota</taxon>
        <taxon>Bacilli</taxon>
        <taxon>Lactobacillales</taxon>
        <taxon>Lactobacillaceae</taxon>
        <taxon>Lentilactobacillus</taxon>
    </lineage>
</organism>
<evidence type="ECO:0000256" key="1">
    <source>
        <dbReference type="ARBA" id="ARBA00023125"/>
    </source>
</evidence>
<dbReference type="InterPro" id="IPR001387">
    <property type="entry name" value="Cro/C1-type_HTH"/>
</dbReference>
<dbReference type="SUPFAM" id="SSF47413">
    <property type="entry name" value="lambda repressor-like DNA-binding domains"/>
    <property type="match status" value="1"/>
</dbReference>
<sequence length="194" mass="22233">MIMMYVTKQLIHFRKMNHYTQDELAKKILVSRQTISHWETGKTYPDIQSLLLLCDLYNISLDQLIHDDVRVFKAQSMLGKTRWLIAGIVLCILLTYFSLISMKWFPLLLSVMALSISTTLGVVLIIILMTQTNFLQINTYQEILKYIKTGEISSKSKMSVQHKIILAILGGFIGIAIGLTLTILIGIYWLGWSF</sequence>
<dbReference type="CDD" id="cd00093">
    <property type="entry name" value="HTH_XRE"/>
    <property type="match status" value="1"/>
</dbReference>
<feature type="transmembrane region" description="Helical" evidence="2">
    <location>
        <begin position="107"/>
        <end position="128"/>
    </location>
</feature>
<proteinExistence type="predicted"/>
<keyword evidence="5" id="KW-1185">Reference proteome</keyword>
<keyword evidence="2" id="KW-0472">Membrane</keyword>
<dbReference type="Gene3D" id="1.10.260.40">
    <property type="entry name" value="lambda repressor-like DNA-binding domains"/>
    <property type="match status" value="1"/>
</dbReference>
<feature type="domain" description="HTH cro/C1-type" evidence="3">
    <location>
        <begin position="10"/>
        <end position="64"/>
    </location>
</feature>
<gene>
    <name evidence="4" type="ORF">FD17_GL001536</name>
</gene>
<dbReference type="EMBL" id="AZEA01000028">
    <property type="protein sequence ID" value="KRK87005.1"/>
    <property type="molecule type" value="Genomic_DNA"/>
</dbReference>
<reference evidence="4 5" key="1">
    <citation type="journal article" date="2015" name="Genome Announc.">
        <title>Expanding the biotechnology potential of lactobacilli through comparative genomics of 213 strains and associated genera.</title>
        <authorList>
            <person name="Sun Z."/>
            <person name="Harris H.M."/>
            <person name="McCann A."/>
            <person name="Guo C."/>
            <person name="Argimon S."/>
            <person name="Zhang W."/>
            <person name="Yang X."/>
            <person name="Jeffery I.B."/>
            <person name="Cooney J.C."/>
            <person name="Kagawa T.F."/>
            <person name="Liu W."/>
            <person name="Song Y."/>
            <person name="Salvetti E."/>
            <person name="Wrobel A."/>
            <person name="Rasinkangas P."/>
            <person name="Parkhill J."/>
            <person name="Rea M.C."/>
            <person name="O'Sullivan O."/>
            <person name="Ritari J."/>
            <person name="Douillard F.P."/>
            <person name="Paul Ross R."/>
            <person name="Yang R."/>
            <person name="Briner A.E."/>
            <person name="Felis G.E."/>
            <person name="de Vos W.M."/>
            <person name="Barrangou R."/>
            <person name="Klaenhammer T.R."/>
            <person name="Caufield P.W."/>
            <person name="Cui Y."/>
            <person name="Zhang H."/>
            <person name="O'Toole P.W."/>
        </authorList>
    </citation>
    <scope>NUCLEOTIDE SEQUENCE [LARGE SCALE GENOMIC DNA]</scope>
    <source>
        <strain evidence="4 5">DSM 19904</strain>
    </source>
</reference>
<dbReference type="GO" id="GO:0003677">
    <property type="term" value="F:DNA binding"/>
    <property type="evidence" value="ECO:0007669"/>
    <property type="project" value="UniProtKB-KW"/>
</dbReference>
<comment type="caution">
    <text evidence="4">The sequence shown here is derived from an EMBL/GenBank/DDBJ whole genome shotgun (WGS) entry which is preliminary data.</text>
</comment>